<evidence type="ECO:0000313" key="1">
    <source>
        <dbReference type="EMBL" id="AIJ06903.1"/>
    </source>
</evidence>
<organism evidence="1 2">
    <name type="scientific">Edwardsiella anguillarum ET080813</name>
    <dbReference type="NCBI Taxonomy" id="667120"/>
    <lineage>
        <taxon>Bacteria</taxon>
        <taxon>Pseudomonadati</taxon>
        <taxon>Pseudomonadota</taxon>
        <taxon>Gammaproteobacteria</taxon>
        <taxon>Enterobacterales</taxon>
        <taxon>Hafniaceae</taxon>
        <taxon>Edwardsiella</taxon>
    </lineage>
</organism>
<reference evidence="1 2" key="1">
    <citation type="journal article" date="2012" name="PLoS ONE">
        <title>Edwardsiella comparative phylogenomics reveal the new intra/inter-species taxonomic relationships, virulence evolution and niche adaptation mechanisms.</title>
        <authorList>
            <person name="Yang M."/>
            <person name="Lv Y."/>
            <person name="Xiao J."/>
            <person name="Wu H."/>
            <person name="Zheng H."/>
            <person name="Liu Q."/>
            <person name="Zhang Y."/>
            <person name="Wang Q."/>
        </authorList>
    </citation>
    <scope>NUCLEOTIDE SEQUENCE [LARGE SCALE GENOMIC DNA]</scope>
    <source>
        <strain evidence="2">080813</strain>
    </source>
</reference>
<dbReference type="HOGENOM" id="CLU_3269288_0_0_6"/>
<protein>
    <submittedName>
        <fullName evidence="1">Uncharacterized protein</fullName>
    </submittedName>
</protein>
<name>A0A076LJY6_9GAMM</name>
<evidence type="ECO:0000313" key="2">
    <source>
        <dbReference type="Proteomes" id="UP000028681"/>
    </source>
</evidence>
<dbReference type="GeneID" id="80988379"/>
<dbReference type="RefSeq" id="WP_255640304.1">
    <property type="nucleotide sequence ID" value="NZ_CP006664.1"/>
</dbReference>
<dbReference type="EMBL" id="CP006664">
    <property type="protein sequence ID" value="AIJ06903.1"/>
    <property type="molecule type" value="Genomic_DNA"/>
</dbReference>
<dbReference type="KEGG" id="ete:ETEE_0425"/>
<proteinExistence type="predicted"/>
<accession>A0A076LJY6</accession>
<sequence>MADAVLPLGRLNGGQRHGVGDIVYSVEKADAAKGSTCTRGC</sequence>
<dbReference type="Proteomes" id="UP000028681">
    <property type="component" value="Chromosome"/>
</dbReference>
<gene>
    <name evidence="1" type="ORF">ETEE_0425</name>
</gene>
<dbReference type="AlphaFoldDB" id="A0A076LJY6"/>